<dbReference type="Proteomes" id="UP000789706">
    <property type="component" value="Unassembled WGS sequence"/>
</dbReference>
<evidence type="ECO:0000313" key="2">
    <source>
        <dbReference type="EMBL" id="CAG8571474.1"/>
    </source>
</evidence>
<protein>
    <submittedName>
        <fullName evidence="2">3850_t:CDS:1</fullName>
    </submittedName>
</protein>
<dbReference type="SUPFAM" id="SSF56112">
    <property type="entry name" value="Protein kinase-like (PK-like)"/>
    <property type="match status" value="1"/>
</dbReference>
<organism evidence="2 3">
    <name type="scientific">Diversispora eburnea</name>
    <dbReference type="NCBI Taxonomy" id="1213867"/>
    <lineage>
        <taxon>Eukaryota</taxon>
        <taxon>Fungi</taxon>
        <taxon>Fungi incertae sedis</taxon>
        <taxon>Mucoromycota</taxon>
        <taxon>Glomeromycotina</taxon>
        <taxon>Glomeromycetes</taxon>
        <taxon>Diversisporales</taxon>
        <taxon>Diversisporaceae</taxon>
        <taxon>Diversispora</taxon>
    </lineage>
</organism>
<reference evidence="2" key="1">
    <citation type="submission" date="2021-06" db="EMBL/GenBank/DDBJ databases">
        <authorList>
            <person name="Kallberg Y."/>
            <person name="Tangrot J."/>
            <person name="Rosling A."/>
        </authorList>
    </citation>
    <scope>NUCLEOTIDE SEQUENCE</scope>
    <source>
        <strain evidence="2">AZ414A</strain>
    </source>
</reference>
<evidence type="ECO:0000313" key="3">
    <source>
        <dbReference type="Proteomes" id="UP000789706"/>
    </source>
</evidence>
<evidence type="ECO:0000256" key="1">
    <source>
        <dbReference type="SAM" id="Coils"/>
    </source>
</evidence>
<dbReference type="EMBL" id="CAJVPK010001112">
    <property type="protein sequence ID" value="CAG8571474.1"/>
    <property type="molecule type" value="Genomic_DNA"/>
</dbReference>
<keyword evidence="3" id="KW-1185">Reference proteome</keyword>
<dbReference type="Gene3D" id="1.10.510.10">
    <property type="entry name" value="Transferase(Phosphotransferase) domain 1"/>
    <property type="match status" value="1"/>
</dbReference>
<dbReference type="AlphaFoldDB" id="A0A9N9BKS0"/>
<comment type="caution">
    <text evidence="2">The sequence shown here is derived from an EMBL/GenBank/DDBJ whole genome shotgun (WGS) entry which is preliminary data.</text>
</comment>
<name>A0A9N9BKS0_9GLOM</name>
<gene>
    <name evidence="2" type="ORF">DEBURN_LOCUS8104</name>
</gene>
<feature type="coiled-coil region" evidence="1">
    <location>
        <begin position="72"/>
        <end position="99"/>
    </location>
</feature>
<keyword evidence="1" id="KW-0175">Coiled coil</keyword>
<dbReference type="InterPro" id="IPR011009">
    <property type="entry name" value="Kinase-like_dom_sf"/>
</dbReference>
<proteinExistence type="predicted"/>
<accession>A0A9N9BKS0</accession>
<sequence length="241" mass="28849">MSLHSINQHDELTYQPINIHDATTREILLPQKLLLNPKPISSKSITFLENIKAKKSIDVFSLGSILYYLCTKKLLYDNIEELEKLVREKKKKIRKKIGKTREDYNIEITIPIWTETSDENKNWLKEVKKMHHTLHKIFDAEIKEANYKKIKEQIIKRNKNFLDNKKIVIQSLLNKERPRIVTDSLTRITNKQIEVITDPEEIKQEIKNVFSHWITPKNIEDLNQYQEWKQTYNQNNEIREE</sequence>
<feature type="non-terminal residue" evidence="2">
    <location>
        <position position="1"/>
    </location>
</feature>